<organism evidence="2 3">
    <name type="scientific">Elysia marginata</name>
    <dbReference type="NCBI Taxonomy" id="1093978"/>
    <lineage>
        <taxon>Eukaryota</taxon>
        <taxon>Metazoa</taxon>
        <taxon>Spiralia</taxon>
        <taxon>Lophotrochozoa</taxon>
        <taxon>Mollusca</taxon>
        <taxon>Gastropoda</taxon>
        <taxon>Heterobranchia</taxon>
        <taxon>Euthyneura</taxon>
        <taxon>Panpulmonata</taxon>
        <taxon>Sacoglossa</taxon>
        <taxon>Placobranchoidea</taxon>
        <taxon>Plakobranchidae</taxon>
        <taxon>Elysia</taxon>
    </lineage>
</organism>
<evidence type="ECO:0000313" key="2">
    <source>
        <dbReference type="EMBL" id="GFR99915.1"/>
    </source>
</evidence>
<proteinExistence type="predicted"/>
<evidence type="ECO:0000313" key="3">
    <source>
        <dbReference type="Proteomes" id="UP000762676"/>
    </source>
</evidence>
<dbReference type="EMBL" id="BMAT01005804">
    <property type="protein sequence ID" value="GFR99915.1"/>
    <property type="molecule type" value="Genomic_DNA"/>
</dbReference>
<dbReference type="InterPro" id="IPR008753">
    <property type="entry name" value="Peptidase_M13_N"/>
</dbReference>
<dbReference type="SUPFAM" id="SSF55486">
    <property type="entry name" value="Metalloproteases ('zincins'), catalytic domain"/>
    <property type="match status" value="2"/>
</dbReference>
<gene>
    <name evidence="2" type="ORF">ElyMa_002803300</name>
</gene>
<dbReference type="AlphaFoldDB" id="A0AAV4HTR7"/>
<dbReference type="InterPro" id="IPR024079">
    <property type="entry name" value="MetalloPept_cat_dom_sf"/>
</dbReference>
<accession>A0AAV4HTR7</accession>
<dbReference type="PANTHER" id="PTHR11733:SF167">
    <property type="entry name" value="FI17812P1-RELATED"/>
    <property type="match status" value="1"/>
</dbReference>
<dbReference type="Proteomes" id="UP000762676">
    <property type="component" value="Unassembled WGS sequence"/>
</dbReference>
<dbReference type="Gene3D" id="3.40.390.10">
    <property type="entry name" value="Collagenase (Catalytic Domain)"/>
    <property type="match status" value="1"/>
</dbReference>
<dbReference type="GO" id="GO:0046872">
    <property type="term" value="F:metal ion binding"/>
    <property type="evidence" value="ECO:0007669"/>
    <property type="project" value="UniProtKB-KW"/>
</dbReference>
<comment type="caution">
    <text evidence="2">The sequence shown here is derived from an EMBL/GenBank/DDBJ whole genome shotgun (WGS) entry which is preliminary data.</text>
</comment>
<evidence type="ECO:0000259" key="1">
    <source>
        <dbReference type="Pfam" id="PF05649"/>
    </source>
</evidence>
<keyword evidence="3" id="KW-1185">Reference proteome</keyword>
<dbReference type="GO" id="GO:0016485">
    <property type="term" value="P:protein processing"/>
    <property type="evidence" value="ECO:0007669"/>
    <property type="project" value="TreeGrafter"/>
</dbReference>
<dbReference type="Pfam" id="PF05649">
    <property type="entry name" value="Peptidase_M13_N"/>
    <property type="match status" value="1"/>
</dbReference>
<dbReference type="GO" id="GO:0004222">
    <property type="term" value="F:metalloendopeptidase activity"/>
    <property type="evidence" value="ECO:0007669"/>
    <property type="project" value="InterPro"/>
</dbReference>
<protein>
    <submittedName>
        <fullName evidence="2">Endothelin-converting enzyme 1</fullName>
    </submittedName>
</protein>
<dbReference type="PANTHER" id="PTHR11733">
    <property type="entry name" value="ZINC METALLOPROTEASE FAMILY M13 NEPRILYSIN-RELATED"/>
    <property type="match status" value="1"/>
</dbReference>
<dbReference type="GO" id="GO:0005886">
    <property type="term" value="C:plasma membrane"/>
    <property type="evidence" value="ECO:0007669"/>
    <property type="project" value="TreeGrafter"/>
</dbReference>
<sequence length="178" mass="20972">MLEIEDSVAQPQLQYHHVHDRFSLYNTMTIAELEYNFTMLNWVQYFLVMGFDVDSETEVVVMYPSYMDNITDFIRSFHDAPEAKKRDLRDYLALSVLRSFKQYFERDIFEIKNTGRQYDGEGKLSDWWNEETSKRFGETTTCMRDQYGNITVRGARVDGDFTLDENIADNGGLRAAMF</sequence>
<reference evidence="2 3" key="1">
    <citation type="journal article" date="2021" name="Elife">
        <title>Chloroplast acquisition without the gene transfer in kleptoplastic sea slugs, Plakobranchus ocellatus.</title>
        <authorList>
            <person name="Maeda T."/>
            <person name="Takahashi S."/>
            <person name="Yoshida T."/>
            <person name="Shimamura S."/>
            <person name="Takaki Y."/>
            <person name="Nagai Y."/>
            <person name="Toyoda A."/>
            <person name="Suzuki Y."/>
            <person name="Arimoto A."/>
            <person name="Ishii H."/>
            <person name="Satoh N."/>
            <person name="Nishiyama T."/>
            <person name="Hasebe M."/>
            <person name="Maruyama T."/>
            <person name="Minagawa J."/>
            <person name="Obokata J."/>
            <person name="Shigenobu S."/>
        </authorList>
    </citation>
    <scope>NUCLEOTIDE SEQUENCE [LARGE SCALE GENOMIC DNA]</scope>
</reference>
<name>A0AAV4HTR7_9GAST</name>
<dbReference type="PROSITE" id="PS51885">
    <property type="entry name" value="NEPRILYSIN"/>
    <property type="match status" value="1"/>
</dbReference>
<dbReference type="InterPro" id="IPR000718">
    <property type="entry name" value="Peptidase_M13"/>
</dbReference>
<feature type="domain" description="Peptidase M13 N-terminal" evidence="1">
    <location>
        <begin position="2"/>
        <end position="114"/>
    </location>
</feature>
<feature type="non-terminal residue" evidence="2">
    <location>
        <position position="178"/>
    </location>
</feature>